<sequence length="300" mass="31603">MIHLSRRRFLSISAACAALPTSAATAPTARWRGTALGAAASLRLEGLTDAQAAPIVNAIETEVARLEGIFSLYRPESELSRLNRDGHLFAPAPELLTVLSLCTALHDASDGAFDPSIQPVWYALATGASASEVRSAREATGWHNVSIETAAIRLPQPGVSALTLNGIAQGAITDRIAALLRSFDLHDVLVDMGEIAAMGQRMDGRQWRVGLAGPEGSVQKHLSLRDRAVATSAPEGTLLGSGQGHILNPNGSNPFHKTLSISAPQAVIADGLSTALCLVPHQQVDAVLRNFPDAKLELLI</sequence>
<reference evidence="12 13" key="1">
    <citation type="submission" date="2020-06" db="EMBL/GenBank/DDBJ databases">
        <authorList>
            <person name="Cao W.R."/>
        </authorList>
    </citation>
    <scope>NUCLEOTIDE SEQUENCE [LARGE SCALE GENOMIC DNA]</scope>
    <source>
        <strain evidence="12 13">B1Z28</strain>
    </source>
</reference>
<evidence type="ECO:0000313" key="13">
    <source>
        <dbReference type="Proteomes" id="UP000630805"/>
    </source>
</evidence>
<dbReference type="PROSITE" id="PS51318">
    <property type="entry name" value="TAT"/>
    <property type="match status" value="1"/>
</dbReference>
<keyword evidence="5 12" id="KW-0808">Transferase</keyword>
<comment type="caution">
    <text evidence="12">The sequence shown here is derived from an EMBL/GenBank/DDBJ whole genome shotgun (WGS) entry which is preliminary data.</text>
</comment>
<dbReference type="InterPro" id="IPR006311">
    <property type="entry name" value="TAT_signal"/>
</dbReference>
<organism evidence="12 13">
    <name type="scientific">Ruegeria haliotis</name>
    <dbReference type="NCBI Taxonomy" id="2747601"/>
    <lineage>
        <taxon>Bacteria</taxon>
        <taxon>Pseudomonadati</taxon>
        <taxon>Pseudomonadota</taxon>
        <taxon>Alphaproteobacteria</taxon>
        <taxon>Rhodobacterales</taxon>
        <taxon>Roseobacteraceae</taxon>
        <taxon>Ruegeria</taxon>
    </lineage>
</organism>
<dbReference type="Gene3D" id="3.10.520.10">
    <property type="entry name" value="ApbE-like domains"/>
    <property type="match status" value="1"/>
</dbReference>
<evidence type="ECO:0000256" key="4">
    <source>
        <dbReference type="ARBA" id="ARBA00022630"/>
    </source>
</evidence>
<dbReference type="EC" id="2.7.1.180" evidence="2"/>
<dbReference type="RefSeq" id="WP_176861696.1">
    <property type="nucleotide sequence ID" value="NZ_JABXWT010000001.1"/>
</dbReference>
<evidence type="ECO:0000256" key="6">
    <source>
        <dbReference type="ARBA" id="ARBA00022723"/>
    </source>
</evidence>
<evidence type="ECO:0000256" key="10">
    <source>
        <dbReference type="ARBA" id="ARBA00048540"/>
    </source>
</evidence>
<dbReference type="GO" id="GO:0016740">
    <property type="term" value="F:transferase activity"/>
    <property type="evidence" value="ECO:0007669"/>
    <property type="project" value="UniProtKB-KW"/>
</dbReference>
<comment type="cofactor">
    <cofactor evidence="1">
        <name>Mg(2+)</name>
        <dbReference type="ChEBI" id="CHEBI:18420"/>
    </cofactor>
</comment>
<dbReference type="SUPFAM" id="SSF143631">
    <property type="entry name" value="ApbE-like"/>
    <property type="match status" value="1"/>
</dbReference>
<dbReference type="EMBL" id="JABXWT010000001">
    <property type="protein sequence ID" value="NVO54719.1"/>
    <property type="molecule type" value="Genomic_DNA"/>
</dbReference>
<protein>
    <recommendedName>
        <fullName evidence="3">FAD:protein FMN transferase</fullName>
        <ecNumber evidence="2">2.7.1.180</ecNumber>
    </recommendedName>
    <alternativeName>
        <fullName evidence="9">Flavin transferase</fullName>
    </alternativeName>
</protein>
<accession>A0ABX2PLW5</accession>
<evidence type="ECO:0000256" key="3">
    <source>
        <dbReference type="ARBA" id="ARBA00016337"/>
    </source>
</evidence>
<dbReference type="InterPro" id="IPR003374">
    <property type="entry name" value="ApbE-like_sf"/>
</dbReference>
<evidence type="ECO:0000256" key="7">
    <source>
        <dbReference type="ARBA" id="ARBA00022827"/>
    </source>
</evidence>
<dbReference type="Pfam" id="PF02424">
    <property type="entry name" value="ApbE"/>
    <property type="match status" value="1"/>
</dbReference>
<feature type="signal peptide" evidence="11">
    <location>
        <begin position="1"/>
        <end position="25"/>
    </location>
</feature>
<keyword evidence="6" id="KW-0479">Metal-binding</keyword>
<keyword evidence="7" id="KW-0274">FAD</keyword>
<name>A0ABX2PLW5_9RHOB</name>
<dbReference type="Proteomes" id="UP000630805">
    <property type="component" value="Unassembled WGS sequence"/>
</dbReference>
<keyword evidence="4" id="KW-0285">Flavoprotein</keyword>
<comment type="catalytic activity">
    <reaction evidence="10">
        <text>L-threonyl-[protein] + FAD = FMN-L-threonyl-[protein] + AMP + H(+)</text>
        <dbReference type="Rhea" id="RHEA:36847"/>
        <dbReference type="Rhea" id="RHEA-COMP:11060"/>
        <dbReference type="Rhea" id="RHEA-COMP:11061"/>
        <dbReference type="ChEBI" id="CHEBI:15378"/>
        <dbReference type="ChEBI" id="CHEBI:30013"/>
        <dbReference type="ChEBI" id="CHEBI:57692"/>
        <dbReference type="ChEBI" id="CHEBI:74257"/>
        <dbReference type="ChEBI" id="CHEBI:456215"/>
        <dbReference type="EC" id="2.7.1.180"/>
    </reaction>
</comment>
<dbReference type="PANTHER" id="PTHR30040:SF2">
    <property type="entry name" value="FAD:PROTEIN FMN TRANSFERASE"/>
    <property type="match status" value="1"/>
</dbReference>
<feature type="chain" id="PRO_5046285621" description="FAD:protein FMN transferase" evidence="11">
    <location>
        <begin position="26"/>
        <end position="300"/>
    </location>
</feature>
<gene>
    <name evidence="12" type="ORF">HW561_02805</name>
</gene>
<dbReference type="InterPro" id="IPR024932">
    <property type="entry name" value="ApbE"/>
</dbReference>
<evidence type="ECO:0000256" key="2">
    <source>
        <dbReference type="ARBA" id="ARBA00011955"/>
    </source>
</evidence>
<dbReference type="PANTHER" id="PTHR30040">
    <property type="entry name" value="THIAMINE BIOSYNTHESIS LIPOPROTEIN APBE"/>
    <property type="match status" value="1"/>
</dbReference>
<evidence type="ECO:0000256" key="9">
    <source>
        <dbReference type="ARBA" id="ARBA00031306"/>
    </source>
</evidence>
<evidence type="ECO:0000313" key="12">
    <source>
        <dbReference type="EMBL" id="NVO54719.1"/>
    </source>
</evidence>
<keyword evidence="8" id="KW-0460">Magnesium</keyword>
<keyword evidence="11" id="KW-0732">Signal</keyword>
<proteinExistence type="predicted"/>
<evidence type="ECO:0000256" key="1">
    <source>
        <dbReference type="ARBA" id="ARBA00001946"/>
    </source>
</evidence>
<evidence type="ECO:0000256" key="11">
    <source>
        <dbReference type="SAM" id="SignalP"/>
    </source>
</evidence>
<evidence type="ECO:0000256" key="5">
    <source>
        <dbReference type="ARBA" id="ARBA00022679"/>
    </source>
</evidence>
<evidence type="ECO:0000256" key="8">
    <source>
        <dbReference type="ARBA" id="ARBA00022842"/>
    </source>
</evidence>
<keyword evidence="13" id="KW-1185">Reference proteome</keyword>